<feature type="domain" description="VOC" evidence="1">
    <location>
        <begin position="7"/>
        <end position="125"/>
    </location>
</feature>
<dbReference type="AlphaFoldDB" id="A0A161KFP5"/>
<reference evidence="2" key="1">
    <citation type="submission" date="2015-10" db="EMBL/GenBank/DDBJ databases">
        <authorList>
            <person name="Gilbert D.G."/>
        </authorList>
    </citation>
    <scope>NUCLEOTIDE SEQUENCE</scope>
</reference>
<proteinExistence type="predicted"/>
<keyword evidence="2" id="KW-0560">Oxidoreductase</keyword>
<dbReference type="Gene3D" id="3.10.180.10">
    <property type="entry name" value="2,3-Dihydroxybiphenyl 1,2-Dioxygenase, domain 1"/>
    <property type="match status" value="1"/>
</dbReference>
<dbReference type="Pfam" id="PF00903">
    <property type="entry name" value="Glyoxalase"/>
    <property type="match status" value="1"/>
</dbReference>
<dbReference type="GO" id="GO:0051213">
    <property type="term" value="F:dioxygenase activity"/>
    <property type="evidence" value="ECO:0007669"/>
    <property type="project" value="UniProtKB-KW"/>
</dbReference>
<dbReference type="InterPro" id="IPR004360">
    <property type="entry name" value="Glyas_Fos-R_dOase_dom"/>
</dbReference>
<keyword evidence="2" id="KW-0223">Dioxygenase</keyword>
<dbReference type="CDD" id="cd06587">
    <property type="entry name" value="VOC"/>
    <property type="match status" value="1"/>
</dbReference>
<protein>
    <submittedName>
        <fullName evidence="2">Ring-cleavage dioxygenase</fullName>
    </submittedName>
</protein>
<evidence type="ECO:0000259" key="1">
    <source>
        <dbReference type="PROSITE" id="PS51819"/>
    </source>
</evidence>
<evidence type="ECO:0000313" key="2">
    <source>
        <dbReference type="EMBL" id="CUS45972.1"/>
    </source>
</evidence>
<dbReference type="InterPro" id="IPR029068">
    <property type="entry name" value="Glyas_Bleomycin-R_OHBP_Dase"/>
</dbReference>
<sequence>MSRINYSLNHVGIHVIDIDVMTNFYTSFFGFVVTDERTDVNPIRFMTMSPDEHHQLLLAWGRAPDSPSTVAQISFLLDDFAQLRQVYEKATTDPRVRNVWTLDHGNSWTVYFKDPEDNTIETYVHTPWHVSQPYGTPIDFSQSDEEIYAATEKASLANPTYRTAEEFRAELIEKLAG</sequence>
<dbReference type="EMBL" id="CZQE01000321">
    <property type="protein sequence ID" value="CUS45972.1"/>
    <property type="molecule type" value="Genomic_DNA"/>
</dbReference>
<dbReference type="PROSITE" id="PS51819">
    <property type="entry name" value="VOC"/>
    <property type="match status" value="1"/>
</dbReference>
<dbReference type="SUPFAM" id="SSF54593">
    <property type="entry name" value="Glyoxalase/Bleomycin resistance protein/Dihydroxybiphenyl dioxygenase"/>
    <property type="match status" value="1"/>
</dbReference>
<name>A0A161KFP5_9ZZZZ</name>
<organism evidence="2">
    <name type="scientific">hydrothermal vent metagenome</name>
    <dbReference type="NCBI Taxonomy" id="652676"/>
    <lineage>
        <taxon>unclassified sequences</taxon>
        <taxon>metagenomes</taxon>
        <taxon>ecological metagenomes</taxon>
    </lineage>
</organism>
<gene>
    <name evidence="2" type="ORF">MGWOODY_Smn2214</name>
</gene>
<dbReference type="InterPro" id="IPR037523">
    <property type="entry name" value="VOC_core"/>
</dbReference>
<accession>A0A161KFP5</accession>